<evidence type="ECO:0000313" key="3">
    <source>
        <dbReference type="Proteomes" id="UP000041254"/>
    </source>
</evidence>
<organism evidence="2 3">
    <name type="scientific">Vitrella brassicaformis (strain CCMP3155)</name>
    <dbReference type="NCBI Taxonomy" id="1169540"/>
    <lineage>
        <taxon>Eukaryota</taxon>
        <taxon>Sar</taxon>
        <taxon>Alveolata</taxon>
        <taxon>Colpodellida</taxon>
        <taxon>Vitrellaceae</taxon>
        <taxon>Vitrella</taxon>
    </lineage>
</organism>
<feature type="compositionally biased region" description="Basic and acidic residues" evidence="1">
    <location>
        <begin position="134"/>
        <end position="146"/>
    </location>
</feature>
<accession>A0A0G4GCE1</accession>
<protein>
    <submittedName>
        <fullName evidence="2">Uncharacterized protein</fullName>
    </submittedName>
</protein>
<dbReference type="Proteomes" id="UP000041254">
    <property type="component" value="Unassembled WGS sequence"/>
</dbReference>
<evidence type="ECO:0000256" key="1">
    <source>
        <dbReference type="SAM" id="MobiDB-lite"/>
    </source>
</evidence>
<dbReference type="InParanoid" id="A0A0G4GCE1"/>
<dbReference type="VEuPathDB" id="CryptoDB:Vbra_22183"/>
<sequence>MFTKAGPCIVTDAPSHLAMRKTRAPHVATTAPNVSDKASTFVSIMLRGRGGFRGRGRGGHGTKLASSALIRQCVRQGRDTDSTIELLPKLHHTLTDLKSQRDGMSAEDFKDAALQEIKAKVAEERWDLPLVEPVKAESESETRGENETYEGGADSSELATVTKILAALQNEIGDWPTEQLKDSFGSIEQHLKTGVYDEESDFFCSAFKDASVLIQAAYKAHPSVLLKDRVVELDAGEEKILNLSTAMKSAASDDAEQELLWMKRIDAVTDYLDILHNSAVTFCAGVKSGPLGSFENGQKEIINASQGLVDLYGFAAG</sequence>
<keyword evidence="3" id="KW-1185">Reference proteome</keyword>
<feature type="region of interest" description="Disordered" evidence="1">
    <location>
        <begin position="132"/>
        <end position="154"/>
    </location>
</feature>
<proteinExistence type="predicted"/>
<dbReference type="EMBL" id="CDMY01000624">
    <property type="protein sequence ID" value="CEM26973.1"/>
    <property type="molecule type" value="Genomic_DNA"/>
</dbReference>
<name>A0A0G4GCE1_VITBC</name>
<gene>
    <name evidence="2" type="ORF">Vbra_22183</name>
</gene>
<reference evidence="2 3" key="1">
    <citation type="submission" date="2014-11" db="EMBL/GenBank/DDBJ databases">
        <authorList>
            <person name="Zhu J."/>
            <person name="Qi W."/>
            <person name="Song R."/>
        </authorList>
    </citation>
    <scope>NUCLEOTIDE SEQUENCE [LARGE SCALE GENOMIC DNA]</scope>
</reference>
<evidence type="ECO:0000313" key="2">
    <source>
        <dbReference type="EMBL" id="CEM26973.1"/>
    </source>
</evidence>
<dbReference type="AlphaFoldDB" id="A0A0G4GCE1"/>